<gene>
    <name evidence="3" type="ORF">EXIGLDRAFT_783945</name>
</gene>
<dbReference type="PANTHER" id="PTHR44329">
    <property type="entry name" value="SERINE/THREONINE-PROTEIN KINASE TNNI3K-RELATED"/>
    <property type="match status" value="1"/>
</dbReference>
<dbReference type="EMBL" id="KV426935">
    <property type="protein sequence ID" value="KZV78358.1"/>
    <property type="molecule type" value="Genomic_DNA"/>
</dbReference>
<evidence type="ECO:0000259" key="2">
    <source>
        <dbReference type="PROSITE" id="PS50011"/>
    </source>
</evidence>
<dbReference type="InterPro" id="IPR000719">
    <property type="entry name" value="Prot_kinase_dom"/>
</dbReference>
<keyword evidence="3" id="KW-0808">Transferase</keyword>
<keyword evidence="3" id="KW-0418">Kinase</keyword>
<dbReference type="SUPFAM" id="SSF56112">
    <property type="entry name" value="Protein kinase-like (PK-like)"/>
    <property type="match status" value="1"/>
</dbReference>
<evidence type="ECO:0000313" key="4">
    <source>
        <dbReference type="Proteomes" id="UP000077266"/>
    </source>
</evidence>
<reference evidence="3 4" key="1">
    <citation type="journal article" date="2016" name="Mol. Biol. Evol.">
        <title>Comparative Genomics of Early-Diverging Mushroom-Forming Fungi Provides Insights into the Origins of Lignocellulose Decay Capabilities.</title>
        <authorList>
            <person name="Nagy L.G."/>
            <person name="Riley R."/>
            <person name="Tritt A."/>
            <person name="Adam C."/>
            <person name="Daum C."/>
            <person name="Floudas D."/>
            <person name="Sun H."/>
            <person name="Yadav J.S."/>
            <person name="Pangilinan J."/>
            <person name="Larsson K.H."/>
            <person name="Matsuura K."/>
            <person name="Barry K."/>
            <person name="Labutti K."/>
            <person name="Kuo R."/>
            <person name="Ohm R.A."/>
            <person name="Bhattacharya S.S."/>
            <person name="Shirouzu T."/>
            <person name="Yoshinaga Y."/>
            <person name="Martin F.M."/>
            <person name="Grigoriev I.V."/>
            <person name="Hibbett D.S."/>
        </authorList>
    </citation>
    <scope>NUCLEOTIDE SEQUENCE [LARGE SCALE GENOMIC DNA]</scope>
    <source>
        <strain evidence="3 4">HHB12029</strain>
    </source>
</reference>
<feature type="compositionally biased region" description="Acidic residues" evidence="1">
    <location>
        <begin position="241"/>
        <end position="252"/>
    </location>
</feature>
<dbReference type="PROSITE" id="PS50011">
    <property type="entry name" value="PROTEIN_KINASE_DOM"/>
    <property type="match status" value="1"/>
</dbReference>
<dbReference type="Pfam" id="PF07714">
    <property type="entry name" value="PK_Tyr_Ser-Thr"/>
    <property type="match status" value="1"/>
</dbReference>
<dbReference type="InterPro" id="IPR001245">
    <property type="entry name" value="Ser-Thr/Tyr_kinase_cat_dom"/>
</dbReference>
<protein>
    <submittedName>
        <fullName evidence="3">Kinase-like protein</fullName>
    </submittedName>
</protein>
<dbReference type="Gene3D" id="1.10.510.10">
    <property type="entry name" value="Transferase(Phosphotransferase) domain 1"/>
    <property type="match status" value="2"/>
</dbReference>
<evidence type="ECO:0000256" key="1">
    <source>
        <dbReference type="SAM" id="MobiDB-lite"/>
    </source>
</evidence>
<dbReference type="OrthoDB" id="538607at2759"/>
<proteinExistence type="predicted"/>
<dbReference type="InParanoid" id="A0A166MST1"/>
<dbReference type="Proteomes" id="UP000077266">
    <property type="component" value="Unassembled WGS sequence"/>
</dbReference>
<organism evidence="3 4">
    <name type="scientific">Exidia glandulosa HHB12029</name>
    <dbReference type="NCBI Taxonomy" id="1314781"/>
    <lineage>
        <taxon>Eukaryota</taxon>
        <taxon>Fungi</taxon>
        <taxon>Dikarya</taxon>
        <taxon>Basidiomycota</taxon>
        <taxon>Agaricomycotina</taxon>
        <taxon>Agaricomycetes</taxon>
        <taxon>Auriculariales</taxon>
        <taxon>Exidiaceae</taxon>
        <taxon>Exidia</taxon>
    </lineage>
</organism>
<evidence type="ECO:0000313" key="3">
    <source>
        <dbReference type="EMBL" id="KZV78358.1"/>
    </source>
</evidence>
<dbReference type="AlphaFoldDB" id="A0A166MST1"/>
<dbReference type="PANTHER" id="PTHR44329:SF214">
    <property type="entry name" value="PROTEIN KINASE DOMAIN-CONTAINING PROTEIN"/>
    <property type="match status" value="1"/>
</dbReference>
<sequence length="451" mass="50541">MLRQVATFAGSVVMEGDEDDEPISAAVKPRHPSCLGLVRALFEFPSFDLRLRMKLQPRLSSRWALFQPTVTLIVDRFDCDVRTFTGRVRWAWTSEKVSAQLFSQPTAEDQRAFIDAVHSLVTLQHPNLLRVYATSTSGRDVFVISPFLDTTDVLDRLIDCPSLERERVVLAAARAISYLHSRDETHGDINAYNVLMTRTNDVIVAGFGPLCRPVTLSAEPAATSNKPSWATVVDDLSGSEVEVESDASDDPDWQPPYRPRRNSDVPLESSLGDRVLHHMRSSTVEGDVFAFGFFIVQMFTGLAPCDSVDSLRLLRMVLNGQRPRHPGRSAEVRGLDEIHWQICQRCWSHSTTMDDIIAALEAPRPNVIRCPVRWDLVSLEAFAAHTAPTLTRQIRDVQKVRSGRDIECRWLEMHGILHGDSVRAVNLIPPHACRRRLGKLGTEQVGFSSIA</sequence>
<dbReference type="SMART" id="SM00220">
    <property type="entry name" value="S_TKc"/>
    <property type="match status" value="1"/>
</dbReference>
<accession>A0A166MST1</accession>
<dbReference type="InterPro" id="IPR011009">
    <property type="entry name" value="Kinase-like_dom_sf"/>
</dbReference>
<dbReference type="GO" id="GO:0005524">
    <property type="term" value="F:ATP binding"/>
    <property type="evidence" value="ECO:0007669"/>
    <property type="project" value="InterPro"/>
</dbReference>
<name>A0A166MST1_EXIGL</name>
<feature type="region of interest" description="Disordered" evidence="1">
    <location>
        <begin position="240"/>
        <end position="266"/>
    </location>
</feature>
<dbReference type="GO" id="GO:0004674">
    <property type="term" value="F:protein serine/threonine kinase activity"/>
    <property type="evidence" value="ECO:0007669"/>
    <property type="project" value="TreeGrafter"/>
</dbReference>
<dbReference type="InterPro" id="IPR051681">
    <property type="entry name" value="Ser/Thr_Kinases-Pseudokinases"/>
</dbReference>
<feature type="domain" description="Protein kinase" evidence="2">
    <location>
        <begin position="66"/>
        <end position="367"/>
    </location>
</feature>
<keyword evidence="4" id="KW-1185">Reference proteome</keyword>